<dbReference type="EMBL" id="LVJN01000020">
    <property type="protein sequence ID" value="OSM02294.1"/>
    <property type="molecule type" value="Genomic_DNA"/>
</dbReference>
<dbReference type="Proteomes" id="UP000194003">
    <property type="component" value="Unassembled WGS sequence"/>
</dbReference>
<dbReference type="PRINTS" id="PR00095">
    <property type="entry name" value="ANTSNTHASEI"/>
</dbReference>
<comment type="caution">
    <text evidence="2">The sequence shown here is derived from an EMBL/GenBank/DDBJ whole genome shotgun (WGS) entry which is preliminary data.</text>
</comment>
<reference evidence="2 3" key="1">
    <citation type="journal article" date="2016" name="BMC Genomics">
        <title>Combined genomic and structural analyses of a cultured magnetotactic bacterium reveals its niche adaptation to a dynamic environment.</title>
        <authorList>
            <person name="Araujo A.C."/>
            <person name="Morillo V."/>
            <person name="Cypriano J."/>
            <person name="Teixeira L.C."/>
            <person name="Leao P."/>
            <person name="Lyra S."/>
            <person name="Almeida L.G."/>
            <person name="Bazylinski D.A."/>
            <person name="Vasconcellos A.T."/>
            <person name="Abreu F."/>
            <person name="Lins U."/>
        </authorList>
    </citation>
    <scope>NUCLEOTIDE SEQUENCE [LARGE SCALE GENOMIC DNA]</scope>
    <source>
        <strain evidence="2 3">IT-1</strain>
    </source>
</reference>
<dbReference type="STRING" id="1434232.MAIT1_02414"/>
<proteinExistence type="predicted"/>
<dbReference type="InterPro" id="IPR001544">
    <property type="entry name" value="Aminotrans_IV"/>
</dbReference>
<dbReference type="InterPro" id="IPR043132">
    <property type="entry name" value="BCAT-like_C"/>
</dbReference>
<accession>A0A1Y2K599</accession>
<dbReference type="SUPFAM" id="SSF56322">
    <property type="entry name" value="ADC synthase"/>
    <property type="match status" value="1"/>
</dbReference>
<dbReference type="OrthoDB" id="9803598at2"/>
<evidence type="ECO:0000313" key="3">
    <source>
        <dbReference type="Proteomes" id="UP000194003"/>
    </source>
</evidence>
<dbReference type="GO" id="GO:0046820">
    <property type="term" value="F:4-amino-4-deoxychorismate synthase activity"/>
    <property type="evidence" value="ECO:0007669"/>
    <property type="project" value="TreeGrafter"/>
</dbReference>
<dbReference type="InterPro" id="IPR036038">
    <property type="entry name" value="Aminotransferase-like"/>
</dbReference>
<dbReference type="Gene3D" id="3.60.120.10">
    <property type="entry name" value="Anthranilate synthase"/>
    <property type="match status" value="1"/>
</dbReference>
<dbReference type="PANTHER" id="PTHR11236:SF50">
    <property type="entry name" value="AMINODEOXYCHORISMATE SYNTHASE COMPONENT 1"/>
    <property type="match status" value="1"/>
</dbReference>
<dbReference type="Pfam" id="PF01063">
    <property type="entry name" value="Aminotran_4"/>
    <property type="match status" value="1"/>
</dbReference>
<dbReference type="InterPro" id="IPR043131">
    <property type="entry name" value="BCAT-like_N"/>
</dbReference>
<sequence length="610" mass="66158">MPATRHASKTRLQPPIALDPARLRAPGVALIDFAEFGAPLWFADPTTQRVAWRAEEIAPLFLWAEACAHAGQWVVGKVDYDAAGAFGLPTVESRRAAPLAWFAAYSQPPRAAHFPPATPLDPAPCAVADISPQRYAADIAAILAWIDAGDCYQINHTIAARVDNAPDLAHLFLTRQALHRLPFAAWLATPYERIASFSPELFLRRAGDAVTTAPIKGTRPRHVDVARDAALCAELRASPKEQAEHVMIVDMARNDLGRVCVTGSIHAPRLMAPRSYATVHHLETAVRGSVRSGMGLVDLFAALFPAASITGAPKQRAMEIIRHREQRARGVYTGAIGVIQPGGDCVFNVAIRTVQQIGDDPPMVGLGGGIVADSNADAEWREIETKGAFLANDPVGGTDEPFGLIETMRVKADGAIPWLEDHLARLESSARALGIPCDGESARSKLEQAARETSDPCVLRLLLTQAGEMRLTTRDLPSPPTEPLRLMVCPYRVDGDDPLLRHKSTRRALFNQALVDARAAGFDDALICNHAGYATETAIRAIAVKLDGHWWVPPLSDGLLDSLWRRQAIDRLNARTRSITCDELRCAQTIQVGNALQQSQSAILNESCSK</sequence>
<protein>
    <submittedName>
        <fullName evidence="2">Putative para-aminobenzoate synthase component I</fullName>
    </submittedName>
</protein>
<evidence type="ECO:0000313" key="2">
    <source>
        <dbReference type="EMBL" id="OSM02294.1"/>
    </source>
</evidence>
<keyword evidence="3" id="KW-1185">Reference proteome</keyword>
<dbReference type="GO" id="GO:0000162">
    <property type="term" value="P:L-tryptophan biosynthetic process"/>
    <property type="evidence" value="ECO:0007669"/>
    <property type="project" value="TreeGrafter"/>
</dbReference>
<dbReference type="AlphaFoldDB" id="A0A1Y2K599"/>
<dbReference type="Gene3D" id="3.30.470.10">
    <property type="match status" value="1"/>
</dbReference>
<dbReference type="Pfam" id="PF00425">
    <property type="entry name" value="Chorismate_bind"/>
    <property type="match status" value="1"/>
</dbReference>
<dbReference type="InterPro" id="IPR005801">
    <property type="entry name" value="ADC_synthase"/>
</dbReference>
<dbReference type="InterPro" id="IPR015890">
    <property type="entry name" value="Chorismate_C"/>
</dbReference>
<evidence type="ECO:0000259" key="1">
    <source>
        <dbReference type="Pfam" id="PF00425"/>
    </source>
</evidence>
<dbReference type="InterPro" id="IPR019999">
    <property type="entry name" value="Anth_synth_I-like"/>
</dbReference>
<feature type="domain" description="Chorismate-utilising enzyme C-terminal" evidence="1">
    <location>
        <begin position="132"/>
        <end position="386"/>
    </location>
</feature>
<dbReference type="PANTHER" id="PTHR11236">
    <property type="entry name" value="AMINOBENZOATE/ANTHRANILATE SYNTHASE"/>
    <property type="match status" value="1"/>
</dbReference>
<dbReference type="Gene3D" id="3.20.10.10">
    <property type="entry name" value="D-amino Acid Aminotransferase, subunit A, domain 2"/>
    <property type="match status" value="1"/>
</dbReference>
<gene>
    <name evidence="2" type="ORF">MAIT1_02414</name>
</gene>
<organism evidence="2 3">
    <name type="scientific">Magnetofaba australis IT-1</name>
    <dbReference type="NCBI Taxonomy" id="1434232"/>
    <lineage>
        <taxon>Bacteria</taxon>
        <taxon>Pseudomonadati</taxon>
        <taxon>Pseudomonadota</taxon>
        <taxon>Magnetococcia</taxon>
        <taxon>Magnetococcales</taxon>
        <taxon>Magnetococcaceae</taxon>
        <taxon>Magnetofaba</taxon>
    </lineage>
</organism>
<dbReference type="RefSeq" id="WP_085444773.1">
    <property type="nucleotide sequence ID" value="NZ_LVJN01000020.1"/>
</dbReference>
<name>A0A1Y2K599_9PROT</name>
<dbReference type="SUPFAM" id="SSF56752">
    <property type="entry name" value="D-aminoacid aminotransferase-like PLP-dependent enzymes"/>
    <property type="match status" value="1"/>
</dbReference>